<comment type="caution">
    <text evidence="3">The sequence shown here is derived from an EMBL/GenBank/DDBJ whole genome shotgun (WGS) entry which is preliminary data.</text>
</comment>
<dbReference type="SMART" id="SM00530">
    <property type="entry name" value="HTH_XRE"/>
    <property type="match status" value="1"/>
</dbReference>
<dbReference type="PANTHER" id="PTHR46558:SF11">
    <property type="entry name" value="HTH-TYPE TRANSCRIPTIONAL REGULATOR XRE"/>
    <property type="match status" value="1"/>
</dbReference>
<dbReference type="CDD" id="cd00093">
    <property type="entry name" value="HTH_XRE"/>
    <property type="match status" value="1"/>
</dbReference>
<reference evidence="3 4" key="1">
    <citation type="journal article" date="2013" name="PLoS ONE">
        <title>Lactobacillus paracasei comparative genomics: towards species pan-genome definition and exploitation of diversity.</title>
        <authorList>
            <person name="Smokvina T."/>
            <person name="Wels M."/>
            <person name="Polka J."/>
            <person name="Chervaux C."/>
            <person name="Brisse S."/>
            <person name="Boekhorst J."/>
            <person name="van Hylckama Vlieg J.E."/>
            <person name="Siezen R.J."/>
        </authorList>
    </citation>
    <scope>NUCLEOTIDE SEQUENCE [LARGE SCALE GENOMIC DNA]</scope>
    <source>
        <strain evidence="3 4">Lpp22</strain>
    </source>
</reference>
<dbReference type="PROSITE" id="PS50943">
    <property type="entry name" value="HTH_CROC1"/>
    <property type="match status" value="1"/>
</dbReference>
<evidence type="ECO:0000256" key="1">
    <source>
        <dbReference type="ARBA" id="ARBA00023125"/>
    </source>
</evidence>
<proteinExistence type="predicted"/>
<evidence type="ECO:0000259" key="2">
    <source>
        <dbReference type="PROSITE" id="PS50943"/>
    </source>
</evidence>
<feature type="domain" description="HTH cro/C1-type" evidence="2">
    <location>
        <begin position="15"/>
        <end position="69"/>
    </location>
</feature>
<gene>
    <name evidence="3" type="ORF">Lpp22_1019</name>
</gene>
<dbReference type="PANTHER" id="PTHR46558">
    <property type="entry name" value="TRACRIPTIONAL REGULATORY PROTEIN-RELATED-RELATED"/>
    <property type="match status" value="1"/>
</dbReference>
<evidence type="ECO:0000313" key="3">
    <source>
        <dbReference type="EMBL" id="EPC30765.1"/>
    </source>
</evidence>
<dbReference type="SUPFAM" id="SSF47413">
    <property type="entry name" value="lambda repressor-like DNA-binding domains"/>
    <property type="match status" value="1"/>
</dbReference>
<keyword evidence="1" id="KW-0238">DNA-binding</keyword>
<dbReference type="InterPro" id="IPR001387">
    <property type="entry name" value="Cro/C1-type_HTH"/>
</dbReference>
<name>A0A8E0IAH1_LACPA</name>
<evidence type="ECO:0000313" key="4">
    <source>
        <dbReference type="Proteomes" id="UP000014257"/>
    </source>
</evidence>
<protein>
    <submittedName>
        <fullName evidence="3">Phage transcriptional regulator, Cro family</fullName>
    </submittedName>
</protein>
<accession>A0A8E0IAH1</accession>
<dbReference type="Proteomes" id="UP000014257">
    <property type="component" value="Unassembled WGS sequence"/>
</dbReference>
<dbReference type="EMBL" id="ANMI01000070">
    <property type="protein sequence ID" value="EPC30765.1"/>
    <property type="molecule type" value="Genomic_DNA"/>
</dbReference>
<dbReference type="Pfam" id="PF01381">
    <property type="entry name" value="HTH_3"/>
    <property type="match status" value="1"/>
</dbReference>
<dbReference type="Gene3D" id="1.10.260.40">
    <property type="entry name" value="lambda repressor-like DNA-binding domains"/>
    <property type="match status" value="1"/>
</dbReference>
<dbReference type="GO" id="GO:0003677">
    <property type="term" value="F:DNA binding"/>
    <property type="evidence" value="ECO:0007669"/>
    <property type="project" value="UniProtKB-KW"/>
</dbReference>
<dbReference type="AlphaFoldDB" id="A0A8E0IAH1"/>
<dbReference type="InterPro" id="IPR010982">
    <property type="entry name" value="Lambda_DNA-bd_dom_sf"/>
</dbReference>
<organism evidence="3 4">
    <name type="scientific">Lacticaseibacillus paracasei subsp. paracasei Lpp22</name>
    <dbReference type="NCBI Taxonomy" id="1256221"/>
    <lineage>
        <taxon>Bacteria</taxon>
        <taxon>Bacillati</taxon>
        <taxon>Bacillota</taxon>
        <taxon>Bacilli</taxon>
        <taxon>Lactobacillales</taxon>
        <taxon>Lactobacillaceae</taxon>
        <taxon>Lacticaseibacillus</taxon>
    </lineage>
</organism>
<sequence>MVEETFSDKKLVARIINLREKNDWTQKDLADRLGMNKVTMNKIENMNRSVTLNELTKMARLFDVSTDYLLGKSDKPHYYSLTEKDYKDVEAILNDAMNGVTGKTGVNYFKNGGELTDDDRALLEASMKQTIILAKELAKKKFTPKKYRGSEE</sequence>